<dbReference type="InterPro" id="IPR036291">
    <property type="entry name" value="NAD(P)-bd_dom_sf"/>
</dbReference>
<accession>A0A2K9IXL2</accession>
<dbReference type="Gene3D" id="3.90.180.10">
    <property type="entry name" value="Medium-chain alcohol dehydrogenases, catalytic domain"/>
    <property type="match status" value="1"/>
</dbReference>
<reference evidence="5" key="1">
    <citation type="submission" date="2016-11" db="EMBL/GenBank/DDBJ databases">
        <title>Complete genome sequence of Virgibacillus pantothenticus 21D, a halophilic bacterium isolated from the deep hypersaline anoxic basin Discovery in the Mediterranean Sea.</title>
        <authorList>
            <person name="Zeaiter Z."/>
            <person name="Booth J.M."/>
            <person name="Prosdocimi E.M."/>
            <person name="Mapelli F."/>
            <person name="Fusi M."/>
            <person name="Daffonchio D."/>
            <person name="Borin S."/>
            <person name="Crotti E."/>
        </authorList>
    </citation>
    <scope>NUCLEOTIDE SEQUENCE [LARGE SCALE GENOMIC DNA]</scope>
    <source>
        <strain evidence="5">21D</strain>
    </source>
</reference>
<dbReference type="InterPro" id="IPR013154">
    <property type="entry name" value="ADH-like_N"/>
</dbReference>
<keyword evidence="4" id="KW-0012">Acyltransferase</keyword>
<dbReference type="GO" id="GO:0004315">
    <property type="term" value="F:3-oxoacyl-[acyl-carrier-protein] synthase activity"/>
    <property type="evidence" value="ECO:0007669"/>
    <property type="project" value="UniProtKB-EC"/>
</dbReference>
<proteinExistence type="predicted"/>
<evidence type="ECO:0000259" key="3">
    <source>
        <dbReference type="SMART" id="SM00829"/>
    </source>
</evidence>
<dbReference type="InterPro" id="IPR013149">
    <property type="entry name" value="ADH-like_C"/>
</dbReference>
<dbReference type="PANTHER" id="PTHR48106:SF2">
    <property type="entry name" value="ZN2+-BINDING DEHYDROGENASE"/>
    <property type="match status" value="1"/>
</dbReference>
<feature type="domain" description="Enoyl reductase (ER)" evidence="3">
    <location>
        <begin position="13"/>
        <end position="326"/>
    </location>
</feature>
<dbReference type="Pfam" id="PF08240">
    <property type="entry name" value="ADH_N"/>
    <property type="match status" value="1"/>
</dbReference>
<protein>
    <submittedName>
        <fullName evidence="4">Phthiocerol synthesis polyketide synthase type I PpsC</fullName>
        <ecNumber evidence="4">2.3.1.41</ecNumber>
    </submittedName>
</protein>
<keyword evidence="1" id="KW-0521">NADP</keyword>
<dbReference type="KEGG" id="vpn:A21D_01022"/>
<keyword evidence="2" id="KW-0560">Oxidoreductase</keyword>
<dbReference type="SUPFAM" id="SSF50129">
    <property type="entry name" value="GroES-like"/>
    <property type="match status" value="1"/>
</dbReference>
<organism evidence="4 5">
    <name type="scientific">Virgibacillus dokdonensis</name>
    <dbReference type="NCBI Taxonomy" id="302167"/>
    <lineage>
        <taxon>Bacteria</taxon>
        <taxon>Bacillati</taxon>
        <taxon>Bacillota</taxon>
        <taxon>Bacilli</taxon>
        <taxon>Bacillales</taxon>
        <taxon>Bacillaceae</taxon>
        <taxon>Virgibacillus</taxon>
    </lineage>
</organism>
<keyword evidence="4" id="KW-0808">Transferase</keyword>
<evidence type="ECO:0000256" key="2">
    <source>
        <dbReference type="ARBA" id="ARBA00023002"/>
    </source>
</evidence>
<dbReference type="EMBL" id="CP018622">
    <property type="protein sequence ID" value="AUJ24134.1"/>
    <property type="molecule type" value="Genomic_DNA"/>
</dbReference>
<dbReference type="Gene3D" id="3.40.50.720">
    <property type="entry name" value="NAD(P)-binding Rossmann-like Domain"/>
    <property type="match status" value="1"/>
</dbReference>
<dbReference type="PANTHER" id="PTHR48106">
    <property type="entry name" value="QUINONE OXIDOREDUCTASE PIG3-RELATED"/>
    <property type="match status" value="1"/>
</dbReference>
<dbReference type="AlphaFoldDB" id="A0A2K9IXL2"/>
<dbReference type="SUPFAM" id="SSF51735">
    <property type="entry name" value="NAD(P)-binding Rossmann-fold domains"/>
    <property type="match status" value="1"/>
</dbReference>
<dbReference type="GO" id="GO:0016651">
    <property type="term" value="F:oxidoreductase activity, acting on NAD(P)H"/>
    <property type="evidence" value="ECO:0007669"/>
    <property type="project" value="TreeGrafter"/>
</dbReference>
<dbReference type="GO" id="GO:0070402">
    <property type="term" value="F:NADPH binding"/>
    <property type="evidence" value="ECO:0007669"/>
    <property type="project" value="TreeGrafter"/>
</dbReference>
<dbReference type="CDD" id="cd05282">
    <property type="entry name" value="ETR_like"/>
    <property type="match status" value="1"/>
</dbReference>
<dbReference type="EC" id="2.3.1.41" evidence="4"/>
<dbReference type="Proteomes" id="UP000234237">
    <property type="component" value="Chromosome"/>
</dbReference>
<sequence>MENEILQYCQFGDPLKVLKLYKSEVTPLKDTEVLVKMISSPINPSDLIPIKGSYAHRTQLPCIAGYEGVGIVVAVGSRVTSSLIGVRVLPLRGEGTWQQFVKCPIEYLIRVPSTINDDIACQLYINPLTAWVICTEYLNLQKGNTILMNAGGSVIARIFSQLSNIVGFKLILVIRNDQYVGELLDLGAWKIINSSLSNVHEVVMDITLNKGVNVSIDSVGGESGELLGKCTKKGGQYLSLGLLSGKQVNWKKISNEYKLNTQLFSLRIWNQKSSIEGWQYKFEELINLILNKKLKLMDINNKYDFKDYESALNGVLCSERKGKIILAHNPMM</sequence>
<name>A0A2K9IXL2_9BACI</name>
<gene>
    <name evidence="4" type="primary">ppsC</name>
    <name evidence="4" type="ORF">A21D_01022</name>
</gene>
<dbReference type="Pfam" id="PF00107">
    <property type="entry name" value="ADH_zinc_N"/>
    <property type="match status" value="1"/>
</dbReference>
<dbReference type="InterPro" id="IPR011032">
    <property type="entry name" value="GroES-like_sf"/>
</dbReference>
<evidence type="ECO:0000313" key="5">
    <source>
        <dbReference type="Proteomes" id="UP000234237"/>
    </source>
</evidence>
<dbReference type="RefSeq" id="WP_101932899.1">
    <property type="nucleotide sequence ID" value="NZ_CP018622.1"/>
</dbReference>
<evidence type="ECO:0000313" key="4">
    <source>
        <dbReference type="EMBL" id="AUJ24134.1"/>
    </source>
</evidence>
<dbReference type="SMART" id="SM00829">
    <property type="entry name" value="PKS_ER"/>
    <property type="match status" value="1"/>
</dbReference>
<evidence type="ECO:0000256" key="1">
    <source>
        <dbReference type="ARBA" id="ARBA00022857"/>
    </source>
</evidence>
<dbReference type="InterPro" id="IPR020843">
    <property type="entry name" value="ER"/>
</dbReference>